<proteinExistence type="predicted"/>
<dbReference type="AlphaFoldDB" id="A0A1F5SA04"/>
<feature type="transmembrane region" description="Helical" evidence="1">
    <location>
        <begin position="130"/>
        <end position="153"/>
    </location>
</feature>
<organism evidence="2 3">
    <name type="scientific">Candidatus Falkowbacteria bacterium RIFCSPHIGHO2_02_FULL_42_9</name>
    <dbReference type="NCBI Taxonomy" id="1797986"/>
    <lineage>
        <taxon>Bacteria</taxon>
        <taxon>Candidatus Falkowiibacteriota</taxon>
    </lineage>
</organism>
<keyword evidence="1" id="KW-0472">Membrane</keyword>
<sequence length="223" mass="25359">MVGYSSIKEQVLYSTLVPSILAIKNHQSYNQAQKEFFLAQGFNKSPDVNLDEAAWFKRQAIKVIYNNPVYFLESATISLYTFFTHDGALNLLSQLKLDNGYLNYPHGLSFFKQSFHGLIISLADLAGSPLALVLLFRLFWILTAVCFMMSLVYQAVKKGFNIYSGFFLVLILYFALTTIANGLGVNARFRYPVNALILIFVIQGWQAWLNEYRSKKLSVLECS</sequence>
<evidence type="ECO:0008006" key="4">
    <source>
        <dbReference type="Google" id="ProtNLM"/>
    </source>
</evidence>
<feature type="transmembrane region" description="Helical" evidence="1">
    <location>
        <begin position="189"/>
        <end position="209"/>
    </location>
</feature>
<gene>
    <name evidence="2" type="ORF">A3D45_01140</name>
</gene>
<keyword evidence="1" id="KW-1133">Transmembrane helix</keyword>
<reference evidence="2 3" key="1">
    <citation type="journal article" date="2016" name="Nat. Commun.">
        <title>Thousands of microbial genomes shed light on interconnected biogeochemical processes in an aquifer system.</title>
        <authorList>
            <person name="Anantharaman K."/>
            <person name="Brown C.T."/>
            <person name="Hug L.A."/>
            <person name="Sharon I."/>
            <person name="Castelle C.J."/>
            <person name="Probst A.J."/>
            <person name="Thomas B.C."/>
            <person name="Singh A."/>
            <person name="Wilkins M.J."/>
            <person name="Karaoz U."/>
            <person name="Brodie E.L."/>
            <person name="Williams K.H."/>
            <person name="Hubbard S.S."/>
            <person name="Banfield J.F."/>
        </authorList>
    </citation>
    <scope>NUCLEOTIDE SEQUENCE [LARGE SCALE GENOMIC DNA]</scope>
</reference>
<keyword evidence="1" id="KW-0812">Transmembrane</keyword>
<dbReference type="Proteomes" id="UP000176877">
    <property type="component" value="Unassembled WGS sequence"/>
</dbReference>
<comment type="caution">
    <text evidence="2">The sequence shown here is derived from an EMBL/GenBank/DDBJ whole genome shotgun (WGS) entry which is preliminary data.</text>
</comment>
<evidence type="ECO:0000256" key="1">
    <source>
        <dbReference type="SAM" id="Phobius"/>
    </source>
</evidence>
<feature type="transmembrane region" description="Helical" evidence="1">
    <location>
        <begin position="160"/>
        <end position="183"/>
    </location>
</feature>
<protein>
    <recommendedName>
        <fullName evidence="4">Glycosyltransferase RgtA/B/C/D-like domain-containing protein</fullName>
    </recommendedName>
</protein>
<name>A0A1F5SA04_9BACT</name>
<dbReference type="EMBL" id="MFFT01000008">
    <property type="protein sequence ID" value="OGF23479.1"/>
    <property type="molecule type" value="Genomic_DNA"/>
</dbReference>
<evidence type="ECO:0000313" key="3">
    <source>
        <dbReference type="Proteomes" id="UP000176877"/>
    </source>
</evidence>
<evidence type="ECO:0000313" key="2">
    <source>
        <dbReference type="EMBL" id="OGF23479.1"/>
    </source>
</evidence>
<accession>A0A1F5SA04</accession>